<comment type="function">
    <text evidence="6">Catalyzes the reduction of dTDP-6-deoxy-L-lyxo-4-hexulose to yield dTDP-L-rhamnose.</text>
</comment>
<dbReference type="HOGENOM" id="CLU_045518_1_2_7"/>
<dbReference type="SUPFAM" id="SSF51735">
    <property type="entry name" value="NAD(P)-binding Rossmann-fold domains"/>
    <property type="match status" value="1"/>
</dbReference>
<dbReference type="EMBL" id="FO203427">
    <property type="protein sequence ID" value="CCH47366.1"/>
    <property type="molecule type" value="Genomic_DNA"/>
</dbReference>
<evidence type="ECO:0000256" key="1">
    <source>
        <dbReference type="ARBA" id="ARBA00004781"/>
    </source>
</evidence>
<comment type="pathway">
    <text evidence="1 6">Carbohydrate biosynthesis; dTDP-L-rhamnose biosynthesis.</text>
</comment>
<comment type="catalytic activity">
    <reaction evidence="5">
        <text>dTDP-beta-L-rhamnose + NADP(+) = dTDP-4-dehydro-beta-L-rhamnose + NADPH + H(+)</text>
        <dbReference type="Rhea" id="RHEA:21796"/>
        <dbReference type="ChEBI" id="CHEBI:15378"/>
        <dbReference type="ChEBI" id="CHEBI:57510"/>
        <dbReference type="ChEBI" id="CHEBI:57783"/>
        <dbReference type="ChEBI" id="CHEBI:58349"/>
        <dbReference type="ChEBI" id="CHEBI:62830"/>
        <dbReference type="EC" id="1.1.1.133"/>
    </reaction>
</comment>
<organism evidence="8 9">
    <name type="scientific">Pseudodesulfovibrio piezophilus (strain DSM 21447 / JCM 15486 / C1TLV30)</name>
    <name type="common">Desulfovibrio piezophilus</name>
    <dbReference type="NCBI Taxonomy" id="1322246"/>
    <lineage>
        <taxon>Bacteria</taxon>
        <taxon>Pseudomonadati</taxon>
        <taxon>Thermodesulfobacteriota</taxon>
        <taxon>Desulfovibrionia</taxon>
        <taxon>Desulfovibrionales</taxon>
        <taxon>Desulfovibrionaceae</taxon>
    </lineage>
</organism>
<dbReference type="EC" id="1.1.1.133" evidence="3 6"/>
<dbReference type="GO" id="GO:0008831">
    <property type="term" value="F:dTDP-4-dehydrorhamnose reductase activity"/>
    <property type="evidence" value="ECO:0007669"/>
    <property type="project" value="UniProtKB-EC"/>
</dbReference>
<dbReference type="InterPro" id="IPR036291">
    <property type="entry name" value="NAD(P)-bd_dom_sf"/>
</dbReference>
<dbReference type="AlphaFoldDB" id="M1WJ67"/>
<reference evidence="9" key="2">
    <citation type="journal article" date="2013" name="Stand. Genomic Sci.">
        <title>Complete genome sequence of Desulfocapsa sulfexigens, a marine deltaproteobacterium specialized in disproportionating inorganic sulfur compounds.</title>
        <authorList>
            <person name="Finster K.W."/>
            <person name="Kjeldsen K.U."/>
            <person name="Kube M."/>
            <person name="Reinhardt R."/>
            <person name="Mussmann M."/>
            <person name="Amann R."/>
            <person name="Schreiber L."/>
        </authorList>
    </citation>
    <scope>NUCLEOTIDE SEQUENCE [LARGE SCALE GENOMIC DNA]</scope>
    <source>
        <strain evidence="9">DSM 10523 / SB164P1</strain>
    </source>
</reference>
<dbReference type="Gene3D" id="3.90.25.10">
    <property type="entry name" value="UDP-galactose 4-epimerase, domain 1"/>
    <property type="match status" value="1"/>
</dbReference>
<evidence type="ECO:0000259" key="7">
    <source>
        <dbReference type="Pfam" id="PF04321"/>
    </source>
</evidence>
<evidence type="ECO:0000256" key="2">
    <source>
        <dbReference type="ARBA" id="ARBA00010944"/>
    </source>
</evidence>
<evidence type="ECO:0000256" key="4">
    <source>
        <dbReference type="ARBA" id="ARBA00017099"/>
    </source>
</evidence>
<sequence>MVQGAFLVDLKGKHVIIFGGKNGLLGKAVTKALLVAKALPIPLSSSDCDILNPKGIEKILNKINPDLIINAAAYTNVDRAEDETEAAFSLNATAPLLLAVEAAKRDILLVHYSTDFVFRGDKKRPYGVTDKPGAFSVYGISKAEGERNLLEFGYDKTLLIRISWLFGAGKMNFVEKILSFAQREMQITVVNDQIGSPSYTTDIAENTLALIRHDANGIYHLANSGTTSWFGLASEAVKIAGLNCTIEPVPSHKYPTKAVRPKYSVLDLSDFTQLTGITPRSWQEALKEYMGHEFPELKSS</sequence>
<dbReference type="InterPro" id="IPR029903">
    <property type="entry name" value="RmlD-like-bd"/>
</dbReference>
<dbReference type="Pfam" id="PF04321">
    <property type="entry name" value="RmlD_sub_bind"/>
    <property type="match status" value="1"/>
</dbReference>
<name>M1WJ67_PSEP2</name>
<dbReference type="eggNOG" id="COG1091">
    <property type="taxonomic scope" value="Bacteria"/>
</dbReference>
<dbReference type="InterPro" id="IPR005913">
    <property type="entry name" value="dTDP_dehydrorham_reduct"/>
</dbReference>
<proteinExistence type="inferred from homology"/>
<keyword evidence="6" id="KW-0521">NADP</keyword>
<dbReference type="STRING" id="1322246.BN4_10126"/>
<dbReference type="Proteomes" id="UP000011724">
    <property type="component" value="Chromosome"/>
</dbReference>
<evidence type="ECO:0000256" key="5">
    <source>
        <dbReference type="ARBA" id="ARBA00048200"/>
    </source>
</evidence>
<dbReference type="PANTHER" id="PTHR10491">
    <property type="entry name" value="DTDP-4-DEHYDRORHAMNOSE REDUCTASE"/>
    <property type="match status" value="1"/>
</dbReference>
<protein>
    <recommendedName>
        <fullName evidence="4 6">dTDP-4-dehydrorhamnose reductase</fullName>
        <ecNumber evidence="3 6">1.1.1.133</ecNumber>
    </recommendedName>
</protein>
<dbReference type="CDD" id="cd05254">
    <property type="entry name" value="dTDP_HR_like_SDR_e"/>
    <property type="match status" value="1"/>
</dbReference>
<comment type="similarity">
    <text evidence="2 6">Belongs to the dTDP-4-dehydrorhamnose reductase family.</text>
</comment>
<dbReference type="Gene3D" id="3.40.50.720">
    <property type="entry name" value="NAD(P)-binding Rossmann-like Domain"/>
    <property type="match status" value="1"/>
</dbReference>
<evidence type="ECO:0000313" key="8">
    <source>
        <dbReference type="EMBL" id="CCH47366.1"/>
    </source>
</evidence>
<dbReference type="PANTHER" id="PTHR10491:SF4">
    <property type="entry name" value="METHIONINE ADENOSYLTRANSFERASE 2 SUBUNIT BETA"/>
    <property type="match status" value="1"/>
</dbReference>
<evidence type="ECO:0000313" key="9">
    <source>
        <dbReference type="Proteomes" id="UP000011724"/>
    </source>
</evidence>
<dbReference type="UniPathway" id="UPA00124"/>
<dbReference type="GO" id="GO:0005829">
    <property type="term" value="C:cytosol"/>
    <property type="evidence" value="ECO:0007669"/>
    <property type="project" value="TreeGrafter"/>
</dbReference>
<gene>
    <name evidence="8" type="ordered locus">BN4_10126</name>
</gene>
<keyword evidence="9" id="KW-1185">Reference proteome</keyword>
<dbReference type="PATRIC" id="fig|879567.3.peg.133"/>
<evidence type="ECO:0000256" key="3">
    <source>
        <dbReference type="ARBA" id="ARBA00012929"/>
    </source>
</evidence>
<dbReference type="KEGG" id="dpi:BN4_10126"/>
<keyword evidence="6 8" id="KW-0560">Oxidoreductase</keyword>
<feature type="domain" description="RmlD-like substrate binding" evidence="7">
    <location>
        <begin position="16"/>
        <end position="290"/>
    </location>
</feature>
<evidence type="ECO:0000256" key="6">
    <source>
        <dbReference type="RuleBase" id="RU364082"/>
    </source>
</evidence>
<dbReference type="GO" id="GO:0019305">
    <property type="term" value="P:dTDP-rhamnose biosynthetic process"/>
    <property type="evidence" value="ECO:0007669"/>
    <property type="project" value="UniProtKB-UniPathway"/>
</dbReference>
<dbReference type="BioCyc" id="DPIE1322246:BN4_RS00685-MONOMER"/>
<accession>M1WJ67</accession>
<reference evidence="8 9" key="1">
    <citation type="journal article" date="2013" name="PLoS ONE">
        <title>The first genomic and proteomic characterization of a deep-sea sulfate reducer: insights into the piezophilic lifestyle of Desulfovibrio piezophilus.</title>
        <authorList>
            <person name="Pradel N."/>
            <person name="Ji B."/>
            <person name="Gimenez G."/>
            <person name="Talla E."/>
            <person name="Lenoble P."/>
            <person name="Garel M."/>
            <person name="Tamburini C."/>
            <person name="Fourquet P."/>
            <person name="Lebrun R."/>
            <person name="Bertin P."/>
            <person name="Denis Y."/>
            <person name="Pophillat M."/>
            <person name="Barbe V."/>
            <person name="Ollivier B."/>
            <person name="Dolla A."/>
        </authorList>
    </citation>
    <scope>NUCLEOTIDE SEQUENCE [LARGE SCALE GENOMIC DNA]</scope>
    <source>
        <strain evidence="9">DSM 10523 / SB164P1</strain>
    </source>
</reference>
<dbReference type="NCBIfam" id="TIGR01214">
    <property type="entry name" value="rmlD"/>
    <property type="match status" value="1"/>
</dbReference>